<organism evidence="4 5">
    <name type="scientific">Escherichia coli</name>
    <dbReference type="NCBI Taxonomy" id="562"/>
    <lineage>
        <taxon>Bacteria</taxon>
        <taxon>Pseudomonadati</taxon>
        <taxon>Pseudomonadota</taxon>
        <taxon>Gammaproteobacteria</taxon>
        <taxon>Enterobacterales</taxon>
        <taxon>Enterobacteriaceae</taxon>
        <taxon>Escherichia</taxon>
    </lineage>
</organism>
<evidence type="ECO:0000313" key="5">
    <source>
        <dbReference type="Proteomes" id="UP000254159"/>
    </source>
</evidence>
<dbReference type="SUPFAM" id="SSF52402">
    <property type="entry name" value="Adenine nucleotide alpha hydrolases-like"/>
    <property type="match status" value="1"/>
</dbReference>
<evidence type="ECO:0000256" key="2">
    <source>
        <dbReference type="ARBA" id="ARBA00022982"/>
    </source>
</evidence>
<evidence type="ECO:0000259" key="3">
    <source>
        <dbReference type="SMART" id="SM00893"/>
    </source>
</evidence>
<dbReference type="Gene3D" id="3.40.50.620">
    <property type="entry name" value="HUPs"/>
    <property type="match status" value="1"/>
</dbReference>
<name>A0A376RQI9_ECOLX</name>
<keyword evidence="2" id="KW-0249">Electron transport</keyword>
<proteinExistence type="predicted"/>
<dbReference type="InterPro" id="IPR014729">
    <property type="entry name" value="Rossmann-like_a/b/a_fold"/>
</dbReference>
<dbReference type="Pfam" id="PF01012">
    <property type="entry name" value="ETF"/>
    <property type="match status" value="1"/>
</dbReference>
<feature type="domain" description="Electron transfer flavoprotein alpha/beta-subunit N-terminal" evidence="3">
    <location>
        <begin position="7"/>
        <end position="179"/>
    </location>
</feature>
<dbReference type="InterPro" id="IPR014730">
    <property type="entry name" value="ETF_a/b_N"/>
</dbReference>
<dbReference type="SMART" id="SM00893">
    <property type="entry name" value="ETF"/>
    <property type="match status" value="1"/>
</dbReference>
<protein>
    <submittedName>
        <fullName evidence="4">Electron transfer flavoprotein subunit of oxidoreductase</fullName>
    </submittedName>
</protein>
<dbReference type="FunFam" id="3.40.50.620:FF:000067">
    <property type="entry name" value="Protein FixB"/>
    <property type="match status" value="1"/>
</dbReference>
<reference evidence="4 5" key="1">
    <citation type="submission" date="2018-06" db="EMBL/GenBank/DDBJ databases">
        <authorList>
            <consortium name="Pathogen Informatics"/>
            <person name="Doyle S."/>
        </authorList>
    </citation>
    <scope>NUCLEOTIDE SEQUENCE [LARGE SCALE GENOMIC DNA]</scope>
    <source>
        <strain evidence="4 5">NCTC10865</strain>
    </source>
</reference>
<evidence type="ECO:0000313" key="4">
    <source>
        <dbReference type="EMBL" id="STI19832.1"/>
    </source>
</evidence>
<gene>
    <name evidence="4" type="primary">fixB</name>
    <name evidence="4" type="ORF">NCTC10865_05221</name>
</gene>
<accession>A0A376RQI9</accession>
<sequence length="220" mass="23955">MNTFSQVWVFSDTPSRLPELMNGAQALANQINTFVLNDADGAQAIQLGANHVWKLNGKPDDRMIEDYAGVMADTIRQHGADGLVLLPNTRRGKLLAAKLGYRLKAAVSNDASTVSVQDGKATVKHMVYGGLAIGEERIATPYAVLTISSGTFDAAQPDASRTGETHTGSGRLRLWRLPAWQPRRARATASISTKPVWWSASVAVLAAKRTLRWQNSFARR</sequence>
<dbReference type="Proteomes" id="UP000254159">
    <property type="component" value="Unassembled WGS sequence"/>
</dbReference>
<keyword evidence="1" id="KW-0813">Transport</keyword>
<dbReference type="EMBL" id="UGCD01000002">
    <property type="protein sequence ID" value="STI19832.1"/>
    <property type="molecule type" value="Genomic_DNA"/>
</dbReference>
<dbReference type="AlphaFoldDB" id="A0A376RQI9"/>
<evidence type="ECO:0000256" key="1">
    <source>
        <dbReference type="ARBA" id="ARBA00022448"/>
    </source>
</evidence>